<gene>
    <name evidence="1" type="ORF">Tci_924245</name>
</gene>
<organism evidence="1">
    <name type="scientific">Tanacetum cinerariifolium</name>
    <name type="common">Dalmatian daisy</name>
    <name type="synonym">Chrysanthemum cinerariifolium</name>
    <dbReference type="NCBI Taxonomy" id="118510"/>
    <lineage>
        <taxon>Eukaryota</taxon>
        <taxon>Viridiplantae</taxon>
        <taxon>Streptophyta</taxon>
        <taxon>Embryophyta</taxon>
        <taxon>Tracheophyta</taxon>
        <taxon>Spermatophyta</taxon>
        <taxon>Magnoliopsida</taxon>
        <taxon>eudicotyledons</taxon>
        <taxon>Gunneridae</taxon>
        <taxon>Pentapetalae</taxon>
        <taxon>asterids</taxon>
        <taxon>campanulids</taxon>
        <taxon>Asterales</taxon>
        <taxon>Asteraceae</taxon>
        <taxon>Asteroideae</taxon>
        <taxon>Anthemideae</taxon>
        <taxon>Anthemidinae</taxon>
        <taxon>Tanacetum</taxon>
    </lineage>
</organism>
<dbReference type="EMBL" id="BKCJ011780248">
    <property type="protein sequence ID" value="GFD52276.1"/>
    <property type="molecule type" value="Genomic_DNA"/>
</dbReference>
<name>A0A699X302_TANCI</name>
<comment type="caution">
    <text evidence="1">The sequence shown here is derived from an EMBL/GenBank/DDBJ whole genome shotgun (WGS) entry which is preliminary data.</text>
</comment>
<sequence length="91" mass="8906">RKLDPVGLGVGPKAAGVAHLAGLAVKVIDLEFVAVAPDGGGQLGAIGRELERPNSVAAGASVHGAHVAQHGLGGHAIGRDEVRNKGVGIPA</sequence>
<evidence type="ECO:0000313" key="1">
    <source>
        <dbReference type="EMBL" id="GFD52276.1"/>
    </source>
</evidence>
<protein>
    <submittedName>
        <fullName evidence="1">Uncharacterized protein</fullName>
    </submittedName>
</protein>
<reference evidence="1" key="1">
    <citation type="journal article" date="2019" name="Sci. Rep.">
        <title>Draft genome of Tanacetum cinerariifolium, the natural source of mosquito coil.</title>
        <authorList>
            <person name="Yamashiro T."/>
            <person name="Shiraishi A."/>
            <person name="Satake H."/>
            <person name="Nakayama K."/>
        </authorList>
    </citation>
    <scope>NUCLEOTIDE SEQUENCE</scope>
</reference>
<proteinExistence type="predicted"/>
<feature type="non-terminal residue" evidence="1">
    <location>
        <position position="91"/>
    </location>
</feature>
<accession>A0A699X302</accession>
<dbReference type="AlphaFoldDB" id="A0A699X302"/>
<feature type="non-terminal residue" evidence="1">
    <location>
        <position position="1"/>
    </location>
</feature>